<accession>B0SUF0</accession>
<geneLocation type="plasmid" evidence="19 20">
    <name>p74</name>
</geneLocation>
<comment type="catalytic activity">
    <reaction evidence="13 15">
        <text>Couples ATP hydrolysis with the unwinding of duplex DNA by translocating in the 3'-5' direction.</text>
        <dbReference type="EC" id="5.6.2.4"/>
    </reaction>
</comment>
<evidence type="ECO:0000256" key="10">
    <source>
        <dbReference type="ARBA" id="ARBA00023125"/>
    </source>
</evidence>
<evidence type="ECO:0000256" key="16">
    <source>
        <dbReference type="PROSITE-ProRule" id="PRU00560"/>
    </source>
</evidence>
<keyword evidence="8 15" id="KW-0067">ATP-binding</keyword>
<keyword evidence="3 15" id="KW-0547">Nucleotide-binding</keyword>
<dbReference type="HOGENOM" id="CLU_001114_6_0_12"/>
<comment type="domain">
    <text evidence="15">The C-terminal domain has nuclease activity and interacts with RecD. It interacts with RecA, facilitating its loading onto ssDNA.</text>
</comment>
<comment type="catalytic activity">
    <reaction evidence="14 15">
        <text>ATP + H2O = ADP + phosphate + H(+)</text>
        <dbReference type="Rhea" id="RHEA:13065"/>
        <dbReference type="ChEBI" id="CHEBI:15377"/>
        <dbReference type="ChEBI" id="CHEBI:15378"/>
        <dbReference type="ChEBI" id="CHEBI:30616"/>
        <dbReference type="ChEBI" id="CHEBI:43474"/>
        <dbReference type="ChEBI" id="CHEBI:456216"/>
        <dbReference type="EC" id="5.6.2.4"/>
    </reaction>
</comment>
<evidence type="ECO:0000256" key="1">
    <source>
        <dbReference type="ARBA" id="ARBA00022722"/>
    </source>
</evidence>
<comment type="function">
    <text evidence="15">A helicase/nuclease that prepares dsDNA breaks (DSB) for recombinational DNA repair. Binds to DSBs and unwinds DNA via a highly rapid and processive ATP-dependent bidirectional helicase activity. Unwinds dsDNA until it encounters a Chi (crossover hotspot instigator) sequence from the 3' direction. Cuts ssDNA a few nucleotides 3' to the Chi site. The properties and activities of the enzyme are changed at Chi. The Chi-altered holoenzyme produces a long 3'-ssDNA overhang and facilitates RecA-binding to the ssDNA for homologous DNA recombination and repair. Holoenzyme degrades any linearized DNA that is unable to undergo homologous recombination. In the holoenzyme this subunit contributes ATPase, 3'-5' helicase, exonuclease activity and loads RecA onto ssDNA.</text>
</comment>
<dbReference type="GO" id="GO:0000287">
    <property type="term" value="F:magnesium ion binding"/>
    <property type="evidence" value="ECO:0007669"/>
    <property type="project" value="UniProtKB-UniRule"/>
</dbReference>
<dbReference type="GO" id="GO:0005829">
    <property type="term" value="C:cytosol"/>
    <property type="evidence" value="ECO:0007669"/>
    <property type="project" value="TreeGrafter"/>
</dbReference>
<dbReference type="InterPro" id="IPR011335">
    <property type="entry name" value="Restrct_endonuc-II-like"/>
</dbReference>
<feature type="binding site" evidence="15">
    <location>
        <position position="1085"/>
    </location>
    <ligand>
        <name>Mg(2+)</name>
        <dbReference type="ChEBI" id="CHEBI:18420"/>
    </ligand>
</feature>
<keyword evidence="2 15" id="KW-0479">Metal-binding</keyword>
<dbReference type="GO" id="GO:0005524">
    <property type="term" value="F:ATP binding"/>
    <property type="evidence" value="ECO:0007669"/>
    <property type="project" value="UniProtKB-UniRule"/>
</dbReference>
<comment type="similarity">
    <text evidence="15">Belongs to the helicase family. UvrD subfamily.</text>
</comment>
<evidence type="ECO:0000256" key="9">
    <source>
        <dbReference type="ARBA" id="ARBA00022842"/>
    </source>
</evidence>
<comment type="miscellaneous">
    <text evidence="15">In the RecBCD complex, RecB has a slow 3'-5' helicase, an exonuclease activity and loads RecA onto ssDNA, RecD has a fast 5'-3' helicase activity, while RecC stimulates the ATPase and processivity of the RecB helicase and contributes to recognition of the Chi site.</text>
</comment>
<keyword evidence="5 15" id="KW-0378">Hydrolase</keyword>
<dbReference type="EC" id="5.6.2.4" evidence="15"/>
<dbReference type="EMBL" id="CP000788">
    <property type="protein sequence ID" value="ABZ99834.1"/>
    <property type="molecule type" value="Genomic_DNA"/>
</dbReference>
<evidence type="ECO:0000256" key="8">
    <source>
        <dbReference type="ARBA" id="ARBA00022840"/>
    </source>
</evidence>
<dbReference type="AlphaFoldDB" id="B0SUF0"/>
<organism evidence="19 20">
    <name type="scientific">Leptospira biflexa serovar Patoc (strain Patoc 1 / ATCC 23582 / Paris)</name>
    <dbReference type="NCBI Taxonomy" id="456481"/>
    <lineage>
        <taxon>Bacteria</taxon>
        <taxon>Pseudomonadati</taxon>
        <taxon>Spirochaetota</taxon>
        <taxon>Spirochaetia</taxon>
        <taxon>Leptospirales</taxon>
        <taxon>Leptospiraceae</taxon>
        <taxon>Leptospira</taxon>
    </lineage>
</organism>
<feature type="active site" description="For nuclease activity" evidence="15">
    <location>
        <position position="1098"/>
    </location>
</feature>
<evidence type="ECO:0000256" key="11">
    <source>
        <dbReference type="ARBA" id="ARBA00023204"/>
    </source>
</evidence>
<feature type="binding site" evidence="16">
    <location>
        <begin position="16"/>
        <end position="23"/>
    </location>
    <ligand>
        <name>ATP</name>
        <dbReference type="ChEBI" id="CHEBI:30616"/>
    </ligand>
</feature>
<feature type="domain" description="UvrD-like helicase ATP-binding" evidence="17">
    <location>
        <begin position="1"/>
        <end position="449"/>
    </location>
</feature>
<feature type="binding site" evidence="15">
    <location>
        <position position="1098"/>
    </location>
    <ligand>
        <name>Mg(2+)</name>
        <dbReference type="ChEBI" id="CHEBI:18420"/>
    </ligand>
</feature>
<dbReference type="Proteomes" id="UP000001847">
    <property type="component" value="Plasmid p74"/>
</dbReference>
<dbReference type="KEGG" id="lbi:LEPBI_p0020"/>
<dbReference type="InterPro" id="IPR027417">
    <property type="entry name" value="P-loop_NTPase"/>
</dbReference>
<dbReference type="InterPro" id="IPR014017">
    <property type="entry name" value="DNA_helicase_UvrD-like_C"/>
</dbReference>
<feature type="domain" description="UvrD-like helicase C-terminal" evidence="18">
    <location>
        <begin position="477"/>
        <end position="757"/>
    </location>
</feature>
<feature type="region of interest" description="DNA-binding and helicase activity, interacts with RecC" evidence="15">
    <location>
        <begin position="1"/>
        <end position="886"/>
    </location>
</feature>
<evidence type="ECO:0000256" key="3">
    <source>
        <dbReference type="ARBA" id="ARBA00022741"/>
    </source>
</evidence>
<dbReference type="Pfam" id="PF00580">
    <property type="entry name" value="UvrD-helicase"/>
    <property type="match status" value="1"/>
</dbReference>
<dbReference type="PROSITE" id="PS51198">
    <property type="entry name" value="UVRD_HELICASE_ATP_BIND"/>
    <property type="match status" value="1"/>
</dbReference>
<dbReference type="PANTHER" id="PTHR11070">
    <property type="entry name" value="UVRD / RECB / PCRA DNA HELICASE FAMILY MEMBER"/>
    <property type="match status" value="1"/>
</dbReference>
<comment type="catalytic activity">
    <reaction evidence="15">
        <text>Exonucleolytic cleavage (in the presence of ATP) in either 5'- to 3'- or 3'- to 5'-direction to yield 5'-phosphooligonucleotides.</text>
        <dbReference type="EC" id="3.1.11.5"/>
    </reaction>
</comment>
<keyword evidence="20" id="KW-1185">Reference proteome</keyword>
<keyword evidence="12 15" id="KW-0413">Isomerase</keyword>
<evidence type="ECO:0000256" key="15">
    <source>
        <dbReference type="HAMAP-Rule" id="MF_01485"/>
    </source>
</evidence>
<evidence type="ECO:0000256" key="12">
    <source>
        <dbReference type="ARBA" id="ARBA00023235"/>
    </source>
</evidence>
<dbReference type="CDD" id="cd22352">
    <property type="entry name" value="RecB_C-like"/>
    <property type="match status" value="1"/>
</dbReference>
<dbReference type="GO" id="GO:0009338">
    <property type="term" value="C:exodeoxyribonuclease V complex"/>
    <property type="evidence" value="ECO:0007669"/>
    <property type="project" value="TreeGrafter"/>
</dbReference>
<evidence type="ECO:0000313" key="19">
    <source>
        <dbReference type="EMBL" id="ABZ99834.1"/>
    </source>
</evidence>
<dbReference type="GO" id="GO:0043138">
    <property type="term" value="F:3'-5' DNA helicase activity"/>
    <property type="evidence" value="ECO:0007669"/>
    <property type="project" value="UniProtKB-UniRule"/>
</dbReference>
<evidence type="ECO:0000256" key="5">
    <source>
        <dbReference type="ARBA" id="ARBA00022801"/>
    </source>
</evidence>
<dbReference type="Pfam" id="PF13361">
    <property type="entry name" value="UvrD_C"/>
    <property type="match status" value="1"/>
</dbReference>
<evidence type="ECO:0000256" key="14">
    <source>
        <dbReference type="ARBA" id="ARBA00048988"/>
    </source>
</evidence>
<evidence type="ECO:0000313" key="20">
    <source>
        <dbReference type="Proteomes" id="UP000001847"/>
    </source>
</evidence>
<keyword evidence="1 15" id="KW-0540">Nuclease</keyword>
<name>B0SUF0_LEPBP</name>
<dbReference type="PROSITE" id="PS51217">
    <property type="entry name" value="UVRD_HELICASE_CTER"/>
    <property type="match status" value="1"/>
</dbReference>
<dbReference type="Gene3D" id="1.10.486.10">
    <property type="entry name" value="PCRA, domain 4"/>
    <property type="match status" value="1"/>
</dbReference>
<keyword evidence="7 15" id="KW-0269">Exonuclease</keyword>
<dbReference type="GO" id="GO:0008854">
    <property type="term" value="F:exodeoxyribonuclease V activity"/>
    <property type="evidence" value="ECO:0007669"/>
    <property type="project" value="UniProtKB-EC"/>
</dbReference>
<keyword evidence="4 15" id="KW-0227">DNA damage</keyword>
<dbReference type="HAMAP" id="MF_01485">
    <property type="entry name" value="RecB"/>
    <property type="match status" value="1"/>
</dbReference>
<sequence>MKMDHPLVNHPNFIEASAGTGKTHLIMQMLGDVMTHDVTNHTKENRLLQFLVLTFTEKAAGELKARLKLKILELYENGKHPEYYHYLRDLDQVTISTIHGFCNMVLTEYPVETQNNPNVKLTSNEELIRKTFYDLKRSQWEGRDKESLANDILISNLKKKEDLVISSTSKLLADTKDYVFPEFVSLEECIHNANKSNLLGELITICEAFKGPTGEAIAAQGAKGSIPKWMENWSSLESFAKAIRNEDTKYIAKELKRISKLSRSLGKEGKASGFDYFLLEGSTTIAKNLDAASVVLQGKIKSVVLSLKEIFPLGQLDYDGSIFLQNTVHELTSKTKSIIENGEYLTYDQMILKVYDVIVRNPNQILIQSLRERFQVCILDEFQDTDKNQYQIFKTLFLDKDTKSRMLFCIGDPKQSIYGFRGADIGIYLEASRDFEGSKSTLETNYRSTKELIHGLNTIFHDETKEWGETHFFPIEEPGSSKENYLYKKVSSPDIDTIKYKYVNPEESAIHIFDFEERFPNVNKSRNIWAETIRNEIKRIQNKETSLLYNKKGEREIQEIKLKDIAILCGNKKETELVEFYLTKAGIPCSIYKQRGIYQSREADQIENLLECLQSSNSSQSYKKILFSDIFCIHPHEIQKFDEHSIDSYEKSLIDKWQRLIKENRYASFFRSVMDETKLFWLEGNHTLEWERKRTNFRQIFQKLLEVQLKSNCGLLELLASLRELKQKKQSPEEEPLFDRETEEDSVQILTIHASKGLEWPVVFLFYFGNRGTNLTNTEYPIEIETPEGKKRKWILDLWDLNPEKEDEENHFLNEQKRLLYVALTRPNLRLYLPKLNWGRSKKEDSLPNSGYSQILYQELIRIQTLQNQNPFLESSFVFRNPNEFSESQTINLQTSSVTQTKKPSFPILYPSEIKIGRVLLQHSYTSLQANEKNLNVSQEEKKKELEETPDVEVSTTFELPSSAKVGNFLHKILELCDFSTFQLEVDAILESPSWKWAYQKSFLRYPLEIEGKDAKIEHTVATLLKHAMTAKIKLATGNSFSLSELKEEEKSAELKFHLFLQNLLKESGASLTDGFEHYLKGAIDLVFVKDQKFYIVDYKSNLLPNNDYSSEAVANAVRDKGYLFQKSVYSFILFEYLKSLFGPDIALEKFGGVYYLFLRGMLGDNQTGIYSDLKHSDSVWTIEQFEGIKKEVMAYIRSASDQLEKVYS</sequence>
<evidence type="ECO:0000256" key="13">
    <source>
        <dbReference type="ARBA" id="ARBA00034617"/>
    </source>
</evidence>
<evidence type="ECO:0000256" key="6">
    <source>
        <dbReference type="ARBA" id="ARBA00022806"/>
    </source>
</evidence>
<comment type="cofactor">
    <cofactor evidence="15">
        <name>Mg(2+)</name>
        <dbReference type="ChEBI" id="CHEBI:18420"/>
    </cofactor>
    <text evidence="15">Binds 1 Mg(2+) ion per subunit.</text>
</comment>
<keyword evidence="6 15" id="KW-0347">Helicase</keyword>
<dbReference type="GO" id="GO:0003677">
    <property type="term" value="F:DNA binding"/>
    <property type="evidence" value="ECO:0007669"/>
    <property type="project" value="UniProtKB-UniRule"/>
</dbReference>
<gene>
    <name evidence="15 19" type="primary">recB</name>
    <name evidence="19" type="ordered locus">LEPBI_p0020</name>
</gene>
<keyword evidence="11 15" id="KW-0234">DNA repair</keyword>
<evidence type="ECO:0000256" key="2">
    <source>
        <dbReference type="ARBA" id="ARBA00022723"/>
    </source>
</evidence>
<comment type="domain">
    <text evidence="15">The N-terminal DNA-binding domain is a ssDNA-dependent ATPase and has ATP-dependent 3'-5' helicase function. This domain interacts with RecC.</text>
</comment>
<keyword evidence="10 15" id="KW-0238">DNA-binding</keyword>
<dbReference type="InterPro" id="IPR014016">
    <property type="entry name" value="UvrD-like_ATP-bd"/>
</dbReference>
<evidence type="ECO:0000256" key="7">
    <source>
        <dbReference type="ARBA" id="ARBA00022839"/>
    </source>
</evidence>
<feature type="region of interest" description="Nuclease activity, interacts with RecD and RecA" evidence="15">
    <location>
        <begin position="913"/>
        <end position="1209"/>
    </location>
</feature>
<dbReference type="SUPFAM" id="SSF52980">
    <property type="entry name" value="Restriction endonuclease-like"/>
    <property type="match status" value="1"/>
</dbReference>
<dbReference type="InterPro" id="IPR000212">
    <property type="entry name" value="DNA_helicase_UvrD/REP"/>
</dbReference>
<feature type="binding site" evidence="15">
    <location>
        <position position="971"/>
    </location>
    <ligand>
        <name>Mg(2+)</name>
        <dbReference type="ChEBI" id="CHEBI:18420"/>
    </ligand>
</feature>
<evidence type="ECO:0000256" key="4">
    <source>
        <dbReference type="ARBA" id="ARBA00022763"/>
    </source>
</evidence>
<proteinExistence type="inferred from homology"/>
<dbReference type="SUPFAM" id="SSF52540">
    <property type="entry name" value="P-loop containing nucleoside triphosphate hydrolases"/>
    <property type="match status" value="1"/>
</dbReference>
<dbReference type="BioCyc" id="LBIF456481:LEPBI_RS18530-MONOMER"/>
<dbReference type="GO" id="GO:0000724">
    <property type="term" value="P:double-strand break repair via homologous recombination"/>
    <property type="evidence" value="ECO:0007669"/>
    <property type="project" value="UniProtKB-UniRule"/>
</dbReference>
<dbReference type="InterPro" id="IPR011604">
    <property type="entry name" value="PDDEXK-like_dom_sf"/>
</dbReference>
<protein>
    <recommendedName>
        <fullName evidence="15">RecBCD enzyme subunit RecB</fullName>
        <ecNumber evidence="15">3.1.11.5</ecNumber>
        <ecNumber evidence="15">5.6.2.4</ecNumber>
    </recommendedName>
    <alternativeName>
        <fullName evidence="15">DNA 3'-5' helicase subunit RecB</fullName>
    </alternativeName>
    <alternativeName>
        <fullName evidence="15">Exonuclease V subunit RecB</fullName>
        <shortName evidence="15">ExoV subunit RecB</shortName>
    </alternativeName>
    <alternativeName>
        <fullName evidence="15">Helicase/nuclease RecBCD subunit RecB</fullName>
    </alternativeName>
</protein>
<keyword evidence="19" id="KW-0614">Plasmid</keyword>
<evidence type="ECO:0000259" key="17">
    <source>
        <dbReference type="PROSITE" id="PS51198"/>
    </source>
</evidence>
<dbReference type="InterPro" id="IPR004586">
    <property type="entry name" value="RecB"/>
</dbReference>
<dbReference type="OrthoDB" id="9810135at2"/>
<dbReference type="EC" id="3.1.11.5" evidence="15"/>
<reference evidence="19 20" key="1">
    <citation type="journal article" date="2008" name="PLoS ONE">
        <title>Genome sequence of the saprophyte Leptospira biflexa provides insights into the evolution of Leptospira and the pathogenesis of leptospirosis.</title>
        <authorList>
            <person name="Picardeau M."/>
            <person name="Bulach D.M."/>
            <person name="Bouchier C."/>
            <person name="Zuerner R.L."/>
            <person name="Zidane N."/>
            <person name="Wilson P.J."/>
            <person name="Creno S."/>
            <person name="Kuczek E.S."/>
            <person name="Bommezzadri S."/>
            <person name="Davis J.C."/>
            <person name="McGrath A."/>
            <person name="Johnson M.J."/>
            <person name="Boursaux-Eude C."/>
            <person name="Seemann T."/>
            <person name="Rouy Z."/>
            <person name="Coppel R.L."/>
            <person name="Rood J.I."/>
            <person name="Lajus A."/>
            <person name="Davies J.K."/>
            <person name="Medigue C."/>
            <person name="Adler B."/>
        </authorList>
    </citation>
    <scope>NUCLEOTIDE SEQUENCE [LARGE SCALE GENOMIC DNA]</scope>
    <source>
        <strain evidence="20">Patoc 1 / ATCC 23582 / Paris</strain>
        <plasmid evidence="20">Plasmid p74</plasmid>
    </source>
</reference>
<dbReference type="PANTHER" id="PTHR11070:SF23">
    <property type="entry name" value="RECBCD ENZYME SUBUNIT RECB"/>
    <property type="match status" value="1"/>
</dbReference>
<dbReference type="Gene3D" id="3.40.50.300">
    <property type="entry name" value="P-loop containing nucleotide triphosphate hydrolases"/>
    <property type="match status" value="3"/>
</dbReference>
<dbReference type="Gene3D" id="3.90.320.10">
    <property type="match status" value="1"/>
</dbReference>
<evidence type="ECO:0000259" key="18">
    <source>
        <dbReference type="PROSITE" id="PS51217"/>
    </source>
</evidence>
<keyword evidence="9 15" id="KW-0460">Magnesium</keyword>
<comment type="subunit">
    <text evidence="15">Heterotrimer of RecB, RecC and RecD. All subunits contribute to DNA-binding. Interacts with RecA.</text>
</comment>